<dbReference type="SUPFAM" id="SSF46894">
    <property type="entry name" value="C-terminal effector domain of the bipartite response regulators"/>
    <property type="match status" value="1"/>
</dbReference>
<evidence type="ECO:0000256" key="3">
    <source>
        <dbReference type="ARBA" id="ARBA00022553"/>
    </source>
</evidence>
<keyword evidence="7" id="KW-0804">Transcription</keyword>
<dbReference type="InterPro" id="IPR011006">
    <property type="entry name" value="CheY-like_superfamily"/>
</dbReference>
<dbReference type="FunFam" id="3.40.50.2300:FF:000021">
    <property type="entry name" value="Two-component system response regulator KdpE"/>
    <property type="match status" value="1"/>
</dbReference>
<dbReference type="Pfam" id="PF00072">
    <property type="entry name" value="Response_reg"/>
    <property type="match status" value="1"/>
</dbReference>
<evidence type="ECO:0000256" key="1">
    <source>
        <dbReference type="ARBA" id="ARBA00004496"/>
    </source>
</evidence>
<keyword evidence="3 8" id="KW-0597">Phosphoprotein</keyword>
<keyword evidence="6 9" id="KW-0238">DNA-binding</keyword>
<dbReference type="SMART" id="SM00448">
    <property type="entry name" value="REC"/>
    <property type="match status" value="1"/>
</dbReference>
<evidence type="ECO:0000256" key="4">
    <source>
        <dbReference type="ARBA" id="ARBA00023012"/>
    </source>
</evidence>
<dbReference type="SMART" id="SM00862">
    <property type="entry name" value="Trans_reg_C"/>
    <property type="match status" value="1"/>
</dbReference>
<dbReference type="NCBIfam" id="NF008296">
    <property type="entry name" value="PRK11083.1"/>
    <property type="match status" value="1"/>
</dbReference>
<evidence type="ECO:0000313" key="12">
    <source>
        <dbReference type="EMBL" id="MBK1834213.1"/>
    </source>
</evidence>
<dbReference type="Pfam" id="PF00486">
    <property type="entry name" value="Trans_reg_C"/>
    <property type="match status" value="1"/>
</dbReference>
<dbReference type="PANTHER" id="PTHR48111:SF6">
    <property type="entry name" value="TRANSCRIPTIONAL REGULATORY PROTEIN CREB"/>
    <property type="match status" value="1"/>
</dbReference>
<evidence type="ECO:0000256" key="6">
    <source>
        <dbReference type="ARBA" id="ARBA00023125"/>
    </source>
</evidence>
<evidence type="ECO:0000256" key="5">
    <source>
        <dbReference type="ARBA" id="ARBA00023015"/>
    </source>
</evidence>
<dbReference type="InterPro" id="IPR039420">
    <property type="entry name" value="WalR-like"/>
</dbReference>
<dbReference type="InterPro" id="IPR036388">
    <property type="entry name" value="WH-like_DNA-bd_sf"/>
</dbReference>
<dbReference type="InterPro" id="IPR001867">
    <property type="entry name" value="OmpR/PhoB-type_DNA-bd"/>
</dbReference>
<dbReference type="GO" id="GO:0005829">
    <property type="term" value="C:cytosol"/>
    <property type="evidence" value="ECO:0007669"/>
    <property type="project" value="TreeGrafter"/>
</dbReference>
<dbReference type="InterPro" id="IPR016032">
    <property type="entry name" value="Sig_transdc_resp-reg_C-effctor"/>
</dbReference>
<dbReference type="Gene3D" id="6.10.250.690">
    <property type="match status" value="1"/>
</dbReference>
<keyword evidence="13" id="KW-1185">Reference proteome</keyword>
<dbReference type="CDD" id="cd00383">
    <property type="entry name" value="trans_reg_C"/>
    <property type="match status" value="1"/>
</dbReference>
<evidence type="ECO:0000256" key="7">
    <source>
        <dbReference type="ARBA" id="ARBA00023163"/>
    </source>
</evidence>
<keyword evidence="5" id="KW-0805">Transcription regulation</keyword>
<keyword evidence="2" id="KW-0963">Cytoplasm</keyword>
<dbReference type="SUPFAM" id="SSF52172">
    <property type="entry name" value="CheY-like"/>
    <property type="match status" value="1"/>
</dbReference>
<dbReference type="PANTHER" id="PTHR48111">
    <property type="entry name" value="REGULATOR OF RPOS"/>
    <property type="match status" value="1"/>
</dbReference>
<dbReference type="Gene3D" id="1.10.10.10">
    <property type="entry name" value="Winged helix-like DNA-binding domain superfamily/Winged helix DNA-binding domain"/>
    <property type="match status" value="1"/>
</dbReference>
<evidence type="ECO:0000313" key="13">
    <source>
        <dbReference type="Proteomes" id="UP000604083"/>
    </source>
</evidence>
<keyword evidence="4" id="KW-0902">Two-component regulatory system</keyword>
<comment type="caution">
    <text evidence="12">The sequence shown here is derived from an EMBL/GenBank/DDBJ whole genome shotgun (WGS) entry which is preliminary data.</text>
</comment>
<dbReference type="AlphaFoldDB" id="A0A934VHQ0"/>
<dbReference type="GO" id="GO:0045893">
    <property type="term" value="P:positive regulation of DNA-templated transcription"/>
    <property type="evidence" value="ECO:0007669"/>
    <property type="project" value="UniProtKB-ARBA"/>
</dbReference>
<dbReference type="Gene3D" id="3.40.50.2300">
    <property type="match status" value="1"/>
</dbReference>
<feature type="DNA-binding region" description="OmpR/PhoB-type" evidence="9">
    <location>
        <begin position="126"/>
        <end position="226"/>
    </location>
</feature>
<comment type="subcellular location">
    <subcellularLocation>
        <location evidence="1">Cytoplasm</location>
    </subcellularLocation>
</comment>
<dbReference type="GO" id="GO:0000156">
    <property type="term" value="F:phosphorelay response regulator activity"/>
    <property type="evidence" value="ECO:0007669"/>
    <property type="project" value="TreeGrafter"/>
</dbReference>
<dbReference type="InterPro" id="IPR001789">
    <property type="entry name" value="Sig_transdc_resp-reg_receiver"/>
</dbReference>
<evidence type="ECO:0000256" key="9">
    <source>
        <dbReference type="PROSITE-ProRule" id="PRU01091"/>
    </source>
</evidence>
<dbReference type="RefSeq" id="WP_200391649.1">
    <property type="nucleotide sequence ID" value="NZ_JAENIO010000020.1"/>
</dbReference>
<dbReference type="PROSITE" id="PS50110">
    <property type="entry name" value="RESPONSE_REGULATORY"/>
    <property type="match status" value="1"/>
</dbReference>
<evidence type="ECO:0000259" key="10">
    <source>
        <dbReference type="PROSITE" id="PS50110"/>
    </source>
</evidence>
<sequence length="226" mass="25207">MPTVLLIEDEIAIAETLLYALRTEGFATHHTLTGQEGLRWLRENKADFLVLDIGLPDMLGFDLCRELRTFSHIPVLFLTARSSEIDQVLGLELGADDYVTKPFSPRAVVARVRAILRRLASAETPSAPAQVPFLHHEKEAMSIHCQGQALPLTAHEYKLLALLLGQPGRTFTRDQLLMQAWDDPGSAMDRTIDAHIKSLRAKIRQAAPGHDDPIQTRRGLGYCLQL</sequence>
<dbReference type="PROSITE" id="PS51755">
    <property type="entry name" value="OMPR_PHOB"/>
    <property type="match status" value="1"/>
</dbReference>
<dbReference type="GO" id="GO:0032993">
    <property type="term" value="C:protein-DNA complex"/>
    <property type="evidence" value="ECO:0007669"/>
    <property type="project" value="TreeGrafter"/>
</dbReference>
<evidence type="ECO:0000259" key="11">
    <source>
        <dbReference type="PROSITE" id="PS51755"/>
    </source>
</evidence>
<gene>
    <name evidence="12" type="primary">creB</name>
    <name evidence="12" type="ORF">JIN78_09085</name>
</gene>
<evidence type="ECO:0000256" key="8">
    <source>
        <dbReference type="PROSITE-ProRule" id="PRU00169"/>
    </source>
</evidence>
<feature type="modified residue" description="4-aspartylphosphate" evidence="8">
    <location>
        <position position="52"/>
    </location>
</feature>
<dbReference type="EMBL" id="JAENIO010000020">
    <property type="protein sequence ID" value="MBK1834213.1"/>
    <property type="molecule type" value="Genomic_DNA"/>
</dbReference>
<evidence type="ECO:0000256" key="2">
    <source>
        <dbReference type="ARBA" id="ARBA00022490"/>
    </source>
</evidence>
<proteinExistence type="predicted"/>
<organism evidence="12 13">
    <name type="scientific">Roseibacillus ishigakijimensis</name>
    <dbReference type="NCBI Taxonomy" id="454146"/>
    <lineage>
        <taxon>Bacteria</taxon>
        <taxon>Pseudomonadati</taxon>
        <taxon>Verrucomicrobiota</taxon>
        <taxon>Verrucomicrobiia</taxon>
        <taxon>Verrucomicrobiales</taxon>
        <taxon>Verrucomicrobiaceae</taxon>
        <taxon>Roseibacillus</taxon>
    </lineage>
</organism>
<protein>
    <submittedName>
        <fullName evidence="12">Two-component system response regulator CreB</fullName>
    </submittedName>
</protein>
<reference evidence="12" key="1">
    <citation type="submission" date="2021-01" db="EMBL/GenBank/DDBJ databases">
        <title>Modified the classification status of verrucomicrobia.</title>
        <authorList>
            <person name="Feng X."/>
        </authorList>
    </citation>
    <scope>NUCLEOTIDE SEQUENCE</scope>
    <source>
        <strain evidence="12">KCTC 12986</strain>
    </source>
</reference>
<dbReference type="GO" id="GO:0000987">
    <property type="term" value="F:cis-regulatory region sequence-specific DNA binding"/>
    <property type="evidence" value="ECO:0007669"/>
    <property type="project" value="UniProtKB-ARBA"/>
</dbReference>
<dbReference type="GO" id="GO:0042802">
    <property type="term" value="F:identical protein binding"/>
    <property type="evidence" value="ECO:0007669"/>
    <property type="project" value="UniProtKB-ARBA"/>
</dbReference>
<feature type="domain" description="OmpR/PhoB-type" evidence="11">
    <location>
        <begin position="126"/>
        <end position="226"/>
    </location>
</feature>
<dbReference type="Proteomes" id="UP000604083">
    <property type="component" value="Unassembled WGS sequence"/>
</dbReference>
<accession>A0A934VHQ0</accession>
<name>A0A934VHQ0_9BACT</name>
<feature type="domain" description="Response regulatory" evidence="10">
    <location>
        <begin position="3"/>
        <end position="116"/>
    </location>
</feature>